<organism evidence="1 2">
    <name type="scientific">Flammeovirga yaeyamensis</name>
    <dbReference type="NCBI Taxonomy" id="367791"/>
    <lineage>
        <taxon>Bacteria</taxon>
        <taxon>Pseudomonadati</taxon>
        <taxon>Bacteroidota</taxon>
        <taxon>Cytophagia</taxon>
        <taxon>Cytophagales</taxon>
        <taxon>Flammeovirgaceae</taxon>
        <taxon>Flammeovirga</taxon>
    </lineage>
</organism>
<reference evidence="1 2" key="1">
    <citation type="submission" date="2021-05" db="EMBL/GenBank/DDBJ databases">
        <title>Comparative genomic studies on the polysaccharide-degrading batcterial strains of the Flammeovirga genus.</title>
        <authorList>
            <person name="Zewei F."/>
            <person name="Zheng Z."/>
            <person name="Yu L."/>
            <person name="Ruyue G."/>
            <person name="Yanhong M."/>
            <person name="Yuanyuan C."/>
            <person name="Jingyan G."/>
            <person name="Wenjun H."/>
        </authorList>
    </citation>
    <scope>NUCLEOTIDE SEQUENCE [LARGE SCALE GENOMIC DNA]</scope>
    <source>
        <strain evidence="1 2">NBRC:100898</strain>
    </source>
</reference>
<protein>
    <recommendedName>
        <fullName evidence="3">DUF4412 domain-containing protein</fullName>
    </recommendedName>
</protein>
<evidence type="ECO:0000313" key="1">
    <source>
        <dbReference type="EMBL" id="QWG03052.1"/>
    </source>
</evidence>
<evidence type="ECO:0008006" key="3">
    <source>
        <dbReference type="Google" id="ProtNLM"/>
    </source>
</evidence>
<dbReference type="Proteomes" id="UP000678679">
    <property type="component" value="Chromosome 1"/>
</dbReference>
<accession>A0AAX1NAE8</accession>
<evidence type="ECO:0000313" key="2">
    <source>
        <dbReference type="Proteomes" id="UP000678679"/>
    </source>
</evidence>
<name>A0AAX1NAE8_9BACT</name>
<dbReference type="RefSeq" id="WP_169664241.1">
    <property type="nucleotide sequence ID" value="NZ_CP076132.1"/>
</dbReference>
<sequence length="317" mass="37922">MKTNFLFLFFFITLFTQASDEDLLKKVRKHYYDIQDKAKYLKEFKADQYTSYYKDNGKVVKIVYQKDQLKEEYFYYPGESFPCFVYVVDQKKENRFYFENGKDTHLDENVLKTSHLLFRWVDDQKVERSLDETYLEKGWDYSMKGANLYLKANITLSLSDEELTKITSYFKDLDDTHFTELTTEDDKEKLPEENEGDHVGGETFKTFINEEEHLKKEEFISWVDCAGGFGTTHNSYFKKEKYIGTQSKYAKFDYLFGVSEDKDPRSIETFLHKMITYSYPINDQKILCIKIISLRNQKDDFYEFEPILSFSDIQKMQ</sequence>
<dbReference type="KEGG" id="fya:KMW28_05590"/>
<keyword evidence="2" id="KW-1185">Reference proteome</keyword>
<dbReference type="EMBL" id="CP076132">
    <property type="protein sequence ID" value="QWG03052.1"/>
    <property type="molecule type" value="Genomic_DNA"/>
</dbReference>
<proteinExistence type="predicted"/>
<dbReference type="AlphaFoldDB" id="A0AAX1NAE8"/>
<gene>
    <name evidence="1" type="ORF">KMW28_05590</name>
</gene>